<name>A0AAV7MME6_PLEWA</name>
<evidence type="ECO:0000313" key="1">
    <source>
        <dbReference type="EMBL" id="KAJ1104542.1"/>
    </source>
</evidence>
<reference evidence="1" key="1">
    <citation type="journal article" date="2022" name="bioRxiv">
        <title>Sequencing and chromosome-scale assembly of the giantPleurodeles waltlgenome.</title>
        <authorList>
            <person name="Brown T."/>
            <person name="Elewa A."/>
            <person name="Iarovenko S."/>
            <person name="Subramanian E."/>
            <person name="Araus A.J."/>
            <person name="Petzold A."/>
            <person name="Susuki M."/>
            <person name="Suzuki K.-i.T."/>
            <person name="Hayashi T."/>
            <person name="Toyoda A."/>
            <person name="Oliveira C."/>
            <person name="Osipova E."/>
            <person name="Leigh N.D."/>
            <person name="Simon A."/>
            <person name="Yun M.H."/>
        </authorList>
    </citation>
    <scope>NUCLEOTIDE SEQUENCE</scope>
    <source>
        <strain evidence="1">20211129_DDA</strain>
        <tissue evidence="1">Liver</tissue>
    </source>
</reference>
<dbReference type="AlphaFoldDB" id="A0AAV7MME6"/>
<sequence>MASCESETLVRRRNLHDRKRCVVLTLLKWLNTEEEEDTLELFDEDQEEVMQQPGLSGTKIKEVFLLEEAASEPNVEVCRAPLSQCLRTTVSTTITYPTEALAPSCRASSNGSGHNCFLAIDQTTSQSLVLKSVSKPRPTRRLLLRRQIQRHQAGRIRSQKLWS</sequence>
<gene>
    <name evidence="1" type="ORF">NDU88_001952</name>
</gene>
<dbReference type="Proteomes" id="UP001066276">
    <property type="component" value="Chromosome 9"/>
</dbReference>
<evidence type="ECO:0000313" key="2">
    <source>
        <dbReference type="Proteomes" id="UP001066276"/>
    </source>
</evidence>
<organism evidence="1 2">
    <name type="scientific">Pleurodeles waltl</name>
    <name type="common">Iberian ribbed newt</name>
    <dbReference type="NCBI Taxonomy" id="8319"/>
    <lineage>
        <taxon>Eukaryota</taxon>
        <taxon>Metazoa</taxon>
        <taxon>Chordata</taxon>
        <taxon>Craniata</taxon>
        <taxon>Vertebrata</taxon>
        <taxon>Euteleostomi</taxon>
        <taxon>Amphibia</taxon>
        <taxon>Batrachia</taxon>
        <taxon>Caudata</taxon>
        <taxon>Salamandroidea</taxon>
        <taxon>Salamandridae</taxon>
        <taxon>Pleurodelinae</taxon>
        <taxon>Pleurodeles</taxon>
    </lineage>
</organism>
<protein>
    <submittedName>
        <fullName evidence="1">Uncharacterized protein</fullName>
    </submittedName>
</protein>
<proteinExistence type="predicted"/>
<comment type="caution">
    <text evidence="1">The sequence shown here is derived from an EMBL/GenBank/DDBJ whole genome shotgun (WGS) entry which is preliminary data.</text>
</comment>
<dbReference type="EMBL" id="JANPWB010000013">
    <property type="protein sequence ID" value="KAJ1104542.1"/>
    <property type="molecule type" value="Genomic_DNA"/>
</dbReference>
<keyword evidence="2" id="KW-1185">Reference proteome</keyword>
<accession>A0AAV7MME6</accession>